<accession>A0ABT8H6A6</accession>
<sequence length="335" mass="35416">MKNIALCFGGDTNAAVLAALLRRDGGQTVWSCSRAQPAGRVRPGAGRAELAAARAAVAEAYQFLVETWEPGDRLFLFGAGRGAACARALARLLGTFGVLGDDVPGWTVEDFREYVLATYAMPRTRRDNTDWEHVGRLAAEFSGGADLAVAVEYLGLWDTFAVPGLPRPQACDPTPNVLAARHAVAIDGHGHRGPQLLDRGANRVQEVWFRGAHCDVAGEPGACSALSGIALDWILDGAVRAGAAVCEPPCQLPPHALDALAGSAHIVAFRKVPADAAVHASVACFLRAHPSYWHRLPAHVVWADLDWVARSERLIPVPAPPPNPAPEIPALATAG</sequence>
<protein>
    <submittedName>
        <fullName evidence="2">DUF2235 domain-containing protein</fullName>
    </submittedName>
</protein>
<keyword evidence="3" id="KW-1185">Reference proteome</keyword>
<dbReference type="PANTHER" id="PTHR33840:SF1">
    <property type="entry name" value="TLE1 PHOSPHOLIPASE DOMAIN-CONTAINING PROTEIN"/>
    <property type="match status" value="1"/>
</dbReference>
<dbReference type="RefSeq" id="WP_208675260.1">
    <property type="nucleotide sequence ID" value="NZ_CP070380.1"/>
</dbReference>
<organism evidence="2 3">
    <name type="scientific">Mycolicibacterium austroafricanum</name>
    <name type="common">Mycobacterium austroafricanum</name>
    <dbReference type="NCBI Taxonomy" id="39687"/>
    <lineage>
        <taxon>Bacteria</taxon>
        <taxon>Bacillati</taxon>
        <taxon>Actinomycetota</taxon>
        <taxon>Actinomycetes</taxon>
        <taxon>Mycobacteriales</taxon>
        <taxon>Mycobacteriaceae</taxon>
        <taxon>Mycolicibacterium</taxon>
    </lineage>
</organism>
<comment type="caution">
    <text evidence="2">The sequence shown here is derived from an EMBL/GenBank/DDBJ whole genome shotgun (WGS) entry which is preliminary data.</text>
</comment>
<evidence type="ECO:0000313" key="3">
    <source>
        <dbReference type="Proteomes" id="UP001172687"/>
    </source>
</evidence>
<reference evidence="2" key="1">
    <citation type="submission" date="2023-07" db="EMBL/GenBank/DDBJ databases">
        <title>Degradation of tert-butanol by M. austroafricanum TBA100.</title>
        <authorList>
            <person name="Helbich S."/>
            <person name="Vainshtein Y."/>
        </authorList>
    </citation>
    <scope>NUCLEOTIDE SEQUENCE</scope>
    <source>
        <strain evidence="2">TBA100</strain>
    </source>
</reference>
<dbReference type="Pfam" id="PF09994">
    <property type="entry name" value="T6SS_Tle1-like_cat"/>
    <property type="match status" value="1"/>
</dbReference>
<dbReference type="Proteomes" id="UP001172687">
    <property type="component" value="Unassembled WGS sequence"/>
</dbReference>
<dbReference type="PANTHER" id="PTHR33840">
    <property type="match status" value="1"/>
</dbReference>
<evidence type="ECO:0000259" key="1">
    <source>
        <dbReference type="Pfam" id="PF09994"/>
    </source>
</evidence>
<evidence type="ECO:0000313" key="2">
    <source>
        <dbReference type="EMBL" id="MDN4516297.1"/>
    </source>
</evidence>
<feature type="domain" description="T6SS Phospholipase effector Tle1-like catalytic" evidence="1">
    <location>
        <begin position="54"/>
        <end position="236"/>
    </location>
</feature>
<name>A0ABT8H6A6_MYCAO</name>
<proteinExistence type="predicted"/>
<dbReference type="EMBL" id="JAUHTC010000003">
    <property type="protein sequence ID" value="MDN4516297.1"/>
    <property type="molecule type" value="Genomic_DNA"/>
</dbReference>
<gene>
    <name evidence="2" type="ORF">QYF68_00435</name>
</gene>
<dbReference type="InterPro" id="IPR018712">
    <property type="entry name" value="Tle1-like_cat"/>
</dbReference>